<proteinExistence type="inferred from homology"/>
<feature type="transmembrane region" description="Helical" evidence="14">
    <location>
        <begin position="179"/>
        <end position="199"/>
    </location>
</feature>
<dbReference type="GO" id="GO:0003954">
    <property type="term" value="F:NADH dehydrogenase activity"/>
    <property type="evidence" value="ECO:0007669"/>
    <property type="project" value="TreeGrafter"/>
</dbReference>
<evidence type="ECO:0000256" key="8">
    <source>
        <dbReference type="ARBA" id="ARBA00022989"/>
    </source>
</evidence>
<keyword evidence="9 13" id="KW-0830">Ubiquinone</keyword>
<evidence type="ECO:0000313" key="15">
    <source>
        <dbReference type="EMBL" id="UOK09636.1"/>
    </source>
</evidence>
<reference evidence="15" key="1">
    <citation type="submission" date="2021-10" db="EMBL/GenBank/DDBJ databases">
        <title>Life History of the Giant Wood Moth Parasitoid Wasp (Virgulibracon endoxylaphagus).</title>
        <authorList>
            <person name="Thurman J.H."/>
        </authorList>
    </citation>
    <scope>NUCLEOTIDE SEQUENCE</scope>
</reference>
<dbReference type="GO" id="GO:0009060">
    <property type="term" value="P:aerobic respiration"/>
    <property type="evidence" value="ECO:0007669"/>
    <property type="project" value="TreeGrafter"/>
</dbReference>
<keyword evidence="8 14" id="KW-1133">Transmembrane helix</keyword>
<evidence type="ECO:0000256" key="5">
    <source>
        <dbReference type="ARBA" id="ARBA00022448"/>
    </source>
</evidence>
<keyword evidence="5" id="KW-0813">Transport</keyword>
<sequence>MYLINFIISNLILLVLTLIIVLISVAYLTLFERKILSSIHYRKGPNKVGFIGLMQPFSDALKLISKEYFYPVKSNYYYYFISPMLMFFLIMSLWLLYPFYNNLLSWYLSGLYLLSIMSMGVYGLMISGWSSNSSFSMIGAIRAIAQSISYEVIFSICMLLCFFFIDSLNMYFLKNMQKYIYNLFFFWPSSLIMMISMLAEINRTPFDLVEGESELVSGFNVEYSSGGFILIFLSEYSSILFMMFLFNLMYLNSNLWGIMFYINLVILVYFVIWIRLTLPRIRYDFLMIYCWFMFLPMILILFMYMIFFLKVPFIFILF</sequence>
<feature type="transmembrane region" description="Helical" evidence="14">
    <location>
        <begin position="150"/>
        <end position="173"/>
    </location>
</feature>
<organism evidence="15">
    <name type="scientific">Virgulibracon endoxylaphagus</name>
    <dbReference type="NCBI Taxonomy" id="2933211"/>
    <lineage>
        <taxon>Eukaryota</taxon>
        <taxon>Metazoa</taxon>
        <taxon>Ecdysozoa</taxon>
        <taxon>Arthropoda</taxon>
        <taxon>Hexapoda</taxon>
        <taxon>Insecta</taxon>
        <taxon>Pterygota</taxon>
        <taxon>Neoptera</taxon>
        <taxon>Endopterygota</taxon>
        <taxon>Hymenoptera</taxon>
        <taxon>Apocrita</taxon>
        <taxon>Ichneumonoidea</taxon>
        <taxon>Braconidae</taxon>
        <taxon>Braconinae</taxon>
        <taxon>Virgulibracon</taxon>
    </lineage>
</organism>
<dbReference type="PROSITE" id="PS00667">
    <property type="entry name" value="COMPLEX1_ND1_1"/>
    <property type="match status" value="1"/>
</dbReference>
<name>A0A8T9JE40_9HYME</name>
<evidence type="ECO:0000256" key="3">
    <source>
        <dbReference type="ARBA" id="ARBA00010535"/>
    </source>
</evidence>
<dbReference type="PANTHER" id="PTHR11432">
    <property type="entry name" value="NADH DEHYDROGENASE SUBUNIT 1"/>
    <property type="match status" value="1"/>
</dbReference>
<comment type="catalytic activity">
    <reaction evidence="13">
        <text>a ubiquinone + NADH + 5 H(+)(in) = a ubiquinol + NAD(+) + 4 H(+)(out)</text>
        <dbReference type="Rhea" id="RHEA:29091"/>
        <dbReference type="Rhea" id="RHEA-COMP:9565"/>
        <dbReference type="Rhea" id="RHEA-COMP:9566"/>
        <dbReference type="ChEBI" id="CHEBI:15378"/>
        <dbReference type="ChEBI" id="CHEBI:16389"/>
        <dbReference type="ChEBI" id="CHEBI:17976"/>
        <dbReference type="ChEBI" id="CHEBI:57540"/>
        <dbReference type="ChEBI" id="CHEBI:57945"/>
        <dbReference type="EC" id="7.1.1.2"/>
    </reaction>
</comment>
<dbReference type="HAMAP" id="MF_01350">
    <property type="entry name" value="NDH1_NuoH"/>
    <property type="match status" value="1"/>
</dbReference>
<dbReference type="Pfam" id="PF00146">
    <property type="entry name" value="NADHdh"/>
    <property type="match status" value="1"/>
</dbReference>
<geneLocation type="mitochondrion" evidence="15"/>
<dbReference type="PROSITE" id="PS00668">
    <property type="entry name" value="COMPLEX1_ND1_2"/>
    <property type="match status" value="1"/>
</dbReference>
<keyword evidence="7" id="KW-0999">Mitochondrion inner membrane</keyword>
<feature type="transmembrane region" description="Helical" evidence="14">
    <location>
        <begin position="106"/>
        <end position="129"/>
    </location>
</feature>
<evidence type="ECO:0000256" key="4">
    <source>
        <dbReference type="ARBA" id="ARBA00021009"/>
    </source>
</evidence>
<dbReference type="EMBL" id="OK585072">
    <property type="protein sequence ID" value="UOK09636.1"/>
    <property type="molecule type" value="Genomic_DNA"/>
</dbReference>
<accession>A0A8T9JE40</accession>
<keyword evidence="12" id="KW-0520">NAD</keyword>
<evidence type="ECO:0000256" key="14">
    <source>
        <dbReference type="SAM" id="Phobius"/>
    </source>
</evidence>
<dbReference type="GO" id="GO:0008137">
    <property type="term" value="F:NADH dehydrogenase (ubiquinone) activity"/>
    <property type="evidence" value="ECO:0007669"/>
    <property type="project" value="UniProtKB-EC"/>
</dbReference>
<evidence type="ECO:0000256" key="12">
    <source>
        <dbReference type="RuleBase" id="RU000471"/>
    </source>
</evidence>
<dbReference type="InterPro" id="IPR001694">
    <property type="entry name" value="NADH_UbQ_OxRdtase_su1/FPO"/>
</dbReference>
<feature type="transmembrane region" description="Helical" evidence="14">
    <location>
        <begin position="255"/>
        <end position="274"/>
    </location>
</feature>
<comment type="function">
    <text evidence="1">Core subunit of the mitochondrial membrane respiratory chain NADH dehydrogenase (Complex I) that is believed to belong to the minimal assembly required for catalysis. Complex I functions in the transfer of electrons from NADH to the respiratory chain. The immediate electron acceptor for the enzyme is believed to be ubiquinone.</text>
</comment>
<dbReference type="PANTHER" id="PTHR11432:SF3">
    <property type="entry name" value="NADH-UBIQUINONE OXIDOREDUCTASE CHAIN 1"/>
    <property type="match status" value="1"/>
</dbReference>
<evidence type="ECO:0000256" key="2">
    <source>
        <dbReference type="ARBA" id="ARBA00004448"/>
    </source>
</evidence>
<gene>
    <name evidence="15" type="primary">ND1</name>
</gene>
<evidence type="ECO:0000256" key="7">
    <source>
        <dbReference type="ARBA" id="ARBA00022792"/>
    </source>
</evidence>
<dbReference type="CTD" id="4535"/>
<evidence type="ECO:0000256" key="10">
    <source>
        <dbReference type="ARBA" id="ARBA00023128"/>
    </source>
</evidence>
<keyword evidence="10 13" id="KW-0496">Mitochondrion</keyword>
<dbReference type="GO" id="GO:0005743">
    <property type="term" value="C:mitochondrial inner membrane"/>
    <property type="evidence" value="ECO:0007669"/>
    <property type="project" value="UniProtKB-SubCell"/>
</dbReference>
<protein>
    <recommendedName>
        <fullName evidence="4 13">NADH-ubiquinone oxidoreductase chain 1</fullName>
        <ecNumber evidence="13">7.1.1.2</ecNumber>
    </recommendedName>
</protein>
<evidence type="ECO:0000256" key="13">
    <source>
        <dbReference type="RuleBase" id="RU000473"/>
    </source>
</evidence>
<evidence type="ECO:0000256" key="9">
    <source>
        <dbReference type="ARBA" id="ARBA00023075"/>
    </source>
</evidence>
<dbReference type="GeneID" id="71882550"/>
<keyword evidence="6 12" id="KW-0812">Transmembrane</keyword>
<evidence type="ECO:0000256" key="11">
    <source>
        <dbReference type="ARBA" id="ARBA00023136"/>
    </source>
</evidence>
<dbReference type="EC" id="7.1.1.2" evidence="13"/>
<dbReference type="AlphaFoldDB" id="A0A8T9JE40"/>
<feature type="transmembrane region" description="Helical" evidence="14">
    <location>
        <begin position="286"/>
        <end position="309"/>
    </location>
</feature>
<feature type="transmembrane region" description="Helical" evidence="14">
    <location>
        <begin position="76"/>
        <end position="100"/>
    </location>
</feature>
<evidence type="ECO:0000256" key="6">
    <source>
        <dbReference type="ARBA" id="ARBA00022692"/>
    </source>
</evidence>
<dbReference type="InterPro" id="IPR018086">
    <property type="entry name" value="NADH_UbQ_OxRdtase_su1_CS"/>
</dbReference>
<evidence type="ECO:0000256" key="1">
    <source>
        <dbReference type="ARBA" id="ARBA00003257"/>
    </source>
</evidence>
<keyword evidence="11 14" id="KW-0472">Membrane</keyword>
<feature type="transmembrane region" description="Helical" evidence="14">
    <location>
        <begin position="6"/>
        <end position="30"/>
    </location>
</feature>
<dbReference type="RefSeq" id="YP_010350256.1">
    <property type="nucleotide sequence ID" value="NC_062620.1"/>
</dbReference>
<comment type="subcellular location">
    <subcellularLocation>
        <location evidence="2 12">Mitochondrion inner membrane</location>
        <topology evidence="2 12">Multi-pass membrane protein</topology>
    </subcellularLocation>
</comment>
<comment type="similarity">
    <text evidence="3 12">Belongs to the complex I subunit 1 family.</text>
</comment>
<feature type="transmembrane region" description="Helical" evidence="14">
    <location>
        <begin position="228"/>
        <end position="249"/>
    </location>
</feature>